<gene>
    <name evidence="4" type="ORF">BDN70DRAFT_811133</name>
</gene>
<comment type="similarity">
    <text evidence="1">Belongs to the CBP3 family.</text>
</comment>
<name>A0A9P5YZZ6_9AGAR</name>
<dbReference type="OrthoDB" id="10253878at2759"/>
<evidence type="ECO:0000313" key="4">
    <source>
        <dbReference type="EMBL" id="KAF9477155.1"/>
    </source>
</evidence>
<accession>A0A9P5YZZ6</accession>
<comment type="caution">
    <text evidence="4">The sequence shown here is derived from an EMBL/GenBank/DDBJ whole genome shotgun (WGS) entry which is preliminary data.</text>
</comment>
<keyword evidence="5" id="KW-1185">Reference proteome</keyword>
<feature type="region of interest" description="Disordered" evidence="2">
    <location>
        <begin position="164"/>
        <end position="189"/>
    </location>
</feature>
<dbReference type="InterPro" id="IPR007129">
    <property type="entry name" value="Ubiqinol_cyt_c_chaperone_CPB3"/>
</dbReference>
<dbReference type="EMBL" id="MU155270">
    <property type="protein sequence ID" value="KAF9477155.1"/>
    <property type="molecule type" value="Genomic_DNA"/>
</dbReference>
<sequence length="335" mass="37732">MVPRSVVLPHLRVSSTSKALRSSYVCRRLVSTQQKPVETSQRPAKSSWLTRKVESSPVAKTAFLGLAKVLGYGSPKQVAGMRAFSMYEQLCAVKPDEDREFWQNACYLPPTFQSWFTITNLHLWLLTVRLRALPAPHGKHYHQALVDHFFLDVEDRIRAVLQPPSTPAAPYTTPSSFYANPTPKKPSRAPDRIVTRQLKIFKEQWAGMGISFDLGLVRGDAEFAAAVWRNLLGARGASGIDYAGEVPFRRAVNLVGGAVVNVEKVDWEAEARRDDASGVSDFPPSEVDRYLTYPELMRDVVGYCRRELKRLESVSDEDIMSGDWTKMKFGRVREV</sequence>
<evidence type="ECO:0000259" key="3">
    <source>
        <dbReference type="Pfam" id="PF03981"/>
    </source>
</evidence>
<dbReference type="AlphaFoldDB" id="A0A9P5YZZ6"/>
<evidence type="ECO:0000313" key="5">
    <source>
        <dbReference type="Proteomes" id="UP000807469"/>
    </source>
</evidence>
<reference evidence="4" key="1">
    <citation type="submission" date="2020-11" db="EMBL/GenBank/DDBJ databases">
        <authorList>
            <consortium name="DOE Joint Genome Institute"/>
            <person name="Ahrendt S."/>
            <person name="Riley R."/>
            <person name="Andreopoulos W."/>
            <person name="Labutti K."/>
            <person name="Pangilinan J."/>
            <person name="Ruiz-Duenas F.J."/>
            <person name="Barrasa J.M."/>
            <person name="Sanchez-Garcia M."/>
            <person name="Camarero S."/>
            <person name="Miyauchi S."/>
            <person name="Serrano A."/>
            <person name="Linde D."/>
            <person name="Babiker R."/>
            <person name="Drula E."/>
            <person name="Ayuso-Fernandez I."/>
            <person name="Pacheco R."/>
            <person name="Padilla G."/>
            <person name="Ferreira P."/>
            <person name="Barriuso J."/>
            <person name="Kellner H."/>
            <person name="Castanera R."/>
            <person name="Alfaro M."/>
            <person name="Ramirez L."/>
            <person name="Pisabarro A.G."/>
            <person name="Kuo A."/>
            <person name="Tritt A."/>
            <person name="Lipzen A."/>
            <person name="He G."/>
            <person name="Yan M."/>
            <person name="Ng V."/>
            <person name="Cullen D."/>
            <person name="Martin F."/>
            <person name="Rosso M.-N."/>
            <person name="Henrissat B."/>
            <person name="Hibbett D."/>
            <person name="Martinez A.T."/>
            <person name="Grigoriev I.V."/>
        </authorList>
    </citation>
    <scope>NUCLEOTIDE SEQUENCE</scope>
    <source>
        <strain evidence="4">CIRM-BRFM 674</strain>
    </source>
</reference>
<organism evidence="4 5">
    <name type="scientific">Pholiota conissans</name>
    <dbReference type="NCBI Taxonomy" id="109636"/>
    <lineage>
        <taxon>Eukaryota</taxon>
        <taxon>Fungi</taxon>
        <taxon>Dikarya</taxon>
        <taxon>Basidiomycota</taxon>
        <taxon>Agaricomycotina</taxon>
        <taxon>Agaricomycetes</taxon>
        <taxon>Agaricomycetidae</taxon>
        <taxon>Agaricales</taxon>
        <taxon>Agaricineae</taxon>
        <taxon>Strophariaceae</taxon>
        <taxon>Pholiota</taxon>
    </lineage>
</organism>
<protein>
    <recommendedName>
        <fullName evidence="3">Ubiquinol-cytochrome c chaperone domain-containing protein</fullName>
    </recommendedName>
</protein>
<evidence type="ECO:0000256" key="1">
    <source>
        <dbReference type="ARBA" id="ARBA00006407"/>
    </source>
</evidence>
<dbReference type="PANTHER" id="PTHR12184">
    <property type="entry name" value="UBIQUINOL-CYTOCHROME C REDUCTASE COMPLEX ASSEMBLY FACTOR 1 FAMILY MEMBER"/>
    <property type="match status" value="1"/>
</dbReference>
<evidence type="ECO:0000256" key="2">
    <source>
        <dbReference type="SAM" id="MobiDB-lite"/>
    </source>
</evidence>
<dbReference type="InterPro" id="IPR021150">
    <property type="entry name" value="Ubiq_cyt_c_chap"/>
</dbReference>
<feature type="domain" description="Ubiquinol-cytochrome c chaperone" evidence="3">
    <location>
        <begin position="105"/>
        <end position="159"/>
    </location>
</feature>
<dbReference type="GO" id="GO:0034551">
    <property type="term" value="P:mitochondrial respiratory chain complex III assembly"/>
    <property type="evidence" value="ECO:0007669"/>
    <property type="project" value="TreeGrafter"/>
</dbReference>
<proteinExistence type="inferred from homology"/>
<dbReference type="Proteomes" id="UP000807469">
    <property type="component" value="Unassembled WGS sequence"/>
</dbReference>
<dbReference type="GO" id="GO:0005739">
    <property type="term" value="C:mitochondrion"/>
    <property type="evidence" value="ECO:0007669"/>
    <property type="project" value="TreeGrafter"/>
</dbReference>
<dbReference type="PANTHER" id="PTHR12184:SF1">
    <property type="entry name" value="UBIQUINOL-CYTOCHROME-C REDUCTASE COMPLEX ASSEMBLY FACTOR 1"/>
    <property type="match status" value="1"/>
</dbReference>
<dbReference type="Pfam" id="PF03981">
    <property type="entry name" value="Ubiq_cyt_C_chap"/>
    <property type="match status" value="2"/>
</dbReference>
<feature type="domain" description="Ubiquinol-cytochrome c chaperone" evidence="3">
    <location>
        <begin position="191"/>
        <end position="241"/>
    </location>
</feature>